<reference evidence="2 3" key="1">
    <citation type="journal article" date="2018" name="J. Microbiol.">
        <title>Bacillus spongiae sp. nov., isolated from sponge of Jeju Island.</title>
        <authorList>
            <person name="Lee G.E."/>
            <person name="Im W.T."/>
            <person name="Park J.S."/>
        </authorList>
    </citation>
    <scope>NUCLEOTIDE SEQUENCE [LARGE SCALE GENOMIC DNA]</scope>
    <source>
        <strain evidence="2 3">135PIL107-10</strain>
    </source>
</reference>
<dbReference type="PANTHER" id="PTHR43155:SF2">
    <property type="entry name" value="CYCLIC DI-GMP PHOSPHODIESTERASE PA4108"/>
    <property type="match status" value="1"/>
</dbReference>
<organism evidence="2 3">
    <name type="scientific">Bacillus spongiae</name>
    <dbReference type="NCBI Taxonomy" id="2683610"/>
    <lineage>
        <taxon>Bacteria</taxon>
        <taxon>Bacillati</taxon>
        <taxon>Bacillota</taxon>
        <taxon>Bacilli</taxon>
        <taxon>Bacillales</taxon>
        <taxon>Bacillaceae</taxon>
        <taxon>Bacillus</taxon>
    </lineage>
</organism>
<keyword evidence="3" id="KW-1185">Reference proteome</keyword>
<dbReference type="InterPro" id="IPR037522">
    <property type="entry name" value="HD_GYP_dom"/>
</dbReference>
<dbReference type="Gene3D" id="1.10.3210.10">
    <property type="entry name" value="Hypothetical protein af1432"/>
    <property type="match status" value="1"/>
</dbReference>
<dbReference type="PANTHER" id="PTHR43155">
    <property type="entry name" value="CYCLIC DI-GMP PHOSPHODIESTERASE PA4108-RELATED"/>
    <property type="match status" value="1"/>
</dbReference>
<dbReference type="PROSITE" id="PS51832">
    <property type="entry name" value="HD_GYP"/>
    <property type="match status" value="1"/>
</dbReference>
<dbReference type="CDD" id="cd00077">
    <property type="entry name" value="HDc"/>
    <property type="match status" value="1"/>
</dbReference>
<dbReference type="RefSeq" id="WP_336587523.1">
    <property type="nucleotide sequence ID" value="NZ_JBBAXC010000010.1"/>
</dbReference>
<dbReference type="InterPro" id="IPR003607">
    <property type="entry name" value="HD/PDEase_dom"/>
</dbReference>
<proteinExistence type="predicted"/>
<evidence type="ECO:0000259" key="1">
    <source>
        <dbReference type="PROSITE" id="PS51832"/>
    </source>
</evidence>
<dbReference type="Pfam" id="PF13487">
    <property type="entry name" value="HD_5"/>
    <property type="match status" value="1"/>
</dbReference>
<accession>A0ABU8HFM0</accession>
<name>A0ABU8HFM0_9BACI</name>
<feature type="domain" description="HD-GYP" evidence="1">
    <location>
        <begin position="104"/>
        <end position="301"/>
    </location>
</feature>
<evidence type="ECO:0000313" key="3">
    <source>
        <dbReference type="Proteomes" id="UP001312865"/>
    </source>
</evidence>
<protein>
    <submittedName>
        <fullName evidence="2">HD domain-containing phosphohydrolase</fullName>
    </submittedName>
</protein>
<gene>
    <name evidence="2" type="ORF">WAK64_13585</name>
</gene>
<sequence length="343" mass="38668">MEKSQISFDLIGKVLGEDIYSIQGTLLLKKGTIIKESHILLLQNHKFGQMIPMQEKTKKPLVSKNELEYDQFSQYLASEFKRIQDGLSLSNVTAILRNFSSLLEKTLDDIAITSLFKKQTNSNDYLTQHSIHVGILSAMIGKILSFSRQECILLGHMGLLHDIGMLKIPNHLVTKSEPLTTAEVKVVRSHTSTGYDMLKEVAYISPLIAQAALLHHERVDGSGYPMAIKESKIHIMIQIISVADVFNAICSDRPYSSQQPYLTAVSNLMNEVRSTKLNPAVVIPFTHYVMRQHLRQKVELNSGEVAEVMFIHQNEPDQPLIKVGTEYIDLRKHTKLKIVKPAP</sequence>
<dbReference type="SUPFAM" id="SSF109604">
    <property type="entry name" value="HD-domain/PDEase-like"/>
    <property type="match status" value="1"/>
</dbReference>
<evidence type="ECO:0000313" key="2">
    <source>
        <dbReference type="EMBL" id="MEI5908087.1"/>
    </source>
</evidence>
<dbReference type="Proteomes" id="UP001312865">
    <property type="component" value="Unassembled WGS sequence"/>
</dbReference>
<dbReference type="EMBL" id="JBBAXC010000010">
    <property type="protein sequence ID" value="MEI5908087.1"/>
    <property type="molecule type" value="Genomic_DNA"/>
</dbReference>
<dbReference type="SMART" id="SM00471">
    <property type="entry name" value="HDc"/>
    <property type="match status" value="1"/>
</dbReference>
<comment type="caution">
    <text evidence="2">The sequence shown here is derived from an EMBL/GenBank/DDBJ whole genome shotgun (WGS) entry which is preliminary data.</text>
</comment>